<dbReference type="OrthoDB" id="10249365at2759"/>
<feature type="domain" description="Molybdopterin oxidoreductase" evidence="3">
    <location>
        <begin position="2"/>
        <end position="115"/>
    </location>
</feature>
<evidence type="ECO:0000259" key="3">
    <source>
        <dbReference type="Pfam" id="PF00384"/>
    </source>
</evidence>
<comment type="cofactor">
    <cofactor evidence="1">
        <name>[4Fe-4S] cluster</name>
        <dbReference type="ChEBI" id="CHEBI:49883"/>
    </cofactor>
</comment>
<dbReference type="Pfam" id="PF00384">
    <property type="entry name" value="Molybdopterin"/>
    <property type="match status" value="1"/>
</dbReference>
<gene>
    <name evidence="5" type="ORF">BpHYR1_013968</name>
</gene>
<dbReference type="GO" id="GO:0016651">
    <property type="term" value="F:oxidoreductase activity, acting on NAD(P)H"/>
    <property type="evidence" value="ECO:0007669"/>
    <property type="project" value="InterPro"/>
</dbReference>
<dbReference type="PANTHER" id="PTHR43105:SF13">
    <property type="entry name" value="NADH-UBIQUINONE OXIDOREDUCTASE 75 KDA SUBUNIT, MITOCHONDRIAL"/>
    <property type="match status" value="1"/>
</dbReference>
<evidence type="ECO:0000313" key="6">
    <source>
        <dbReference type="Proteomes" id="UP000276133"/>
    </source>
</evidence>
<dbReference type="AlphaFoldDB" id="A0A3M7SSF4"/>
<dbReference type="GO" id="GO:0051536">
    <property type="term" value="F:iron-sulfur cluster binding"/>
    <property type="evidence" value="ECO:0007669"/>
    <property type="project" value="InterPro"/>
</dbReference>
<dbReference type="SUPFAM" id="SSF53706">
    <property type="entry name" value="Formate dehydrogenase/DMSO reductase, domains 1-3"/>
    <property type="match status" value="1"/>
</dbReference>
<dbReference type="Gene3D" id="3.40.50.740">
    <property type="match status" value="1"/>
</dbReference>
<dbReference type="PANTHER" id="PTHR43105">
    <property type="entry name" value="RESPIRATORY NITRATE REDUCTASE"/>
    <property type="match status" value="1"/>
</dbReference>
<dbReference type="STRING" id="10195.A0A3M7SSF4"/>
<protein>
    <submittedName>
        <fullName evidence="5">NADH-ubiquinone oxidoreductase 75 kDa mitochondrial</fullName>
    </submittedName>
</protein>
<dbReference type="EMBL" id="REGN01000830">
    <property type="protein sequence ID" value="RNA38713.1"/>
    <property type="molecule type" value="Genomic_DNA"/>
</dbReference>
<evidence type="ECO:0000256" key="2">
    <source>
        <dbReference type="ARBA" id="ARBA00034078"/>
    </source>
</evidence>
<keyword evidence="6" id="KW-1185">Reference proteome</keyword>
<proteinExistence type="predicted"/>
<comment type="caution">
    <text evidence="5">The sequence shown here is derived from an EMBL/GenBank/DDBJ whole genome shotgun (WGS) entry which is preliminary data.</text>
</comment>
<dbReference type="InterPro" id="IPR050123">
    <property type="entry name" value="Prok_molybdopt-oxidoreductase"/>
</dbReference>
<evidence type="ECO:0000313" key="5">
    <source>
        <dbReference type="EMBL" id="RNA38713.1"/>
    </source>
</evidence>
<reference evidence="5 6" key="1">
    <citation type="journal article" date="2018" name="Sci. Rep.">
        <title>Genomic signatures of local adaptation to the degree of environmental predictability in rotifers.</title>
        <authorList>
            <person name="Franch-Gras L."/>
            <person name="Hahn C."/>
            <person name="Garcia-Roger E.M."/>
            <person name="Carmona M.J."/>
            <person name="Serra M."/>
            <person name="Gomez A."/>
        </authorList>
    </citation>
    <scope>NUCLEOTIDE SEQUENCE [LARGE SCALE GENOMIC DNA]</scope>
    <source>
        <strain evidence="5">HYR1</strain>
    </source>
</reference>
<organism evidence="5 6">
    <name type="scientific">Brachionus plicatilis</name>
    <name type="common">Marine rotifer</name>
    <name type="synonym">Brachionus muelleri</name>
    <dbReference type="NCBI Taxonomy" id="10195"/>
    <lineage>
        <taxon>Eukaryota</taxon>
        <taxon>Metazoa</taxon>
        <taxon>Spiralia</taxon>
        <taxon>Gnathifera</taxon>
        <taxon>Rotifera</taxon>
        <taxon>Eurotatoria</taxon>
        <taxon>Monogononta</taxon>
        <taxon>Pseudotrocha</taxon>
        <taxon>Ploima</taxon>
        <taxon>Brachionidae</taxon>
        <taxon>Brachionus</taxon>
    </lineage>
</organism>
<dbReference type="Pfam" id="PF09326">
    <property type="entry name" value="NADH_dhqG_C"/>
    <property type="match status" value="1"/>
</dbReference>
<dbReference type="Proteomes" id="UP000276133">
    <property type="component" value="Unassembled WGS sequence"/>
</dbReference>
<keyword evidence="5" id="KW-0830">Ubiquinone</keyword>
<dbReference type="InterPro" id="IPR015405">
    <property type="entry name" value="NDUFS1-like_C"/>
</dbReference>
<sequence>MVLQKWASQVAALDIGYKSGVEQLKAQKPKIVYLMGADEDLISRSDLSEDTFIIYQGHHGDHGAEIADVVLPGAAYTEKSGTYVNTEGRAQKASFVVAPPGKAREDWQILRALSEILGNPLPYDDLDSLRKRMAEVSPTLTSYDRLEAANFMPLSVELNQKLKTKLSNEPIRAFQTELSDFYMTNSISRASLTMARCVQAYKKNNEPVKQTQSNANP</sequence>
<accession>A0A3M7SSF4</accession>
<evidence type="ECO:0000256" key="1">
    <source>
        <dbReference type="ARBA" id="ARBA00001966"/>
    </source>
</evidence>
<name>A0A3M7SSF4_BRAPC</name>
<evidence type="ECO:0000259" key="4">
    <source>
        <dbReference type="Pfam" id="PF09326"/>
    </source>
</evidence>
<comment type="cofactor">
    <cofactor evidence="2">
        <name>[2Fe-2S] cluster</name>
        <dbReference type="ChEBI" id="CHEBI:190135"/>
    </cofactor>
</comment>
<feature type="domain" description="NADH-ubiquinone oxidoreductase 75 kDa subunit mitochondrial-like" evidence="4">
    <location>
        <begin position="146"/>
        <end position="197"/>
    </location>
</feature>
<dbReference type="InterPro" id="IPR006656">
    <property type="entry name" value="Mopterin_OxRdtase"/>
</dbReference>
<dbReference type="GO" id="GO:0016020">
    <property type="term" value="C:membrane"/>
    <property type="evidence" value="ECO:0007669"/>
    <property type="project" value="TreeGrafter"/>
</dbReference>